<sequence length="181" mass="19948">MSYFSRLSDIVTCNLSALLAESDDPAATLTEIINEMQQGIAGARRSVSTARDNVVRIESEIFEQRQTIDDWMDQARSALSAGEEETARRHLMRKREVEDLIAGLEQQLSAATATRNHLQTMLNALEARLHDARRRLASLEAGQPATEVASGDGSPGGGDVDDDSRLRDVEADLEALRRELQ</sequence>
<proteinExistence type="inferred from homology"/>
<dbReference type="PANTHER" id="PTHR31088:SF6">
    <property type="entry name" value="PHAGE SHOCK PROTEIN A"/>
    <property type="match status" value="1"/>
</dbReference>
<reference evidence="3 4" key="1">
    <citation type="submission" date="2019-02" db="EMBL/GenBank/DDBJ databases">
        <title>Deep-cultivation of Planctomycetes and their phenomic and genomic characterization uncovers novel biology.</title>
        <authorList>
            <person name="Wiegand S."/>
            <person name="Jogler M."/>
            <person name="Boedeker C."/>
            <person name="Pinto D."/>
            <person name="Vollmers J."/>
            <person name="Rivas-Marin E."/>
            <person name="Kohn T."/>
            <person name="Peeters S.H."/>
            <person name="Heuer A."/>
            <person name="Rast P."/>
            <person name="Oberbeckmann S."/>
            <person name="Bunk B."/>
            <person name="Jeske O."/>
            <person name="Meyerdierks A."/>
            <person name="Storesund J.E."/>
            <person name="Kallscheuer N."/>
            <person name="Luecker S."/>
            <person name="Lage O.M."/>
            <person name="Pohl T."/>
            <person name="Merkel B.J."/>
            <person name="Hornburger P."/>
            <person name="Mueller R.-W."/>
            <person name="Bruemmer F."/>
            <person name="Labrenz M."/>
            <person name="Spormann A.M."/>
            <person name="Op den Camp H."/>
            <person name="Overmann J."/>
            <person name="Amann R."/>
            <person name="Jetten M.S.M."/>
            <person name="Mascher T."/>
            <person name="Medema M.H."/>
            <person name="Devos D.P."/>
            <person name="Kaster A.-K."/>
            <person name="Ovreas L."/>
            <person name="Rohde M."/>
            <person name="Galperin M.Y."/>
            <person name="Jogler C."/>
        </authorList>
    </citation>
    <scope>NUCLEOTIDE SEQUENCE [LARGE SCALE GENOMIC DNA]</scope>
    <source>
        <strain evidence="3 4">Mal4</strain>
    </source>
</reference>
<evidence type="ECO:0000256" key="2">
    <source>
        <dbReference type="SAM" id="MobiDB-lite"/>
    </source>
</evidence>
<evidence type="ECO:0000313" key="3">
    <source>
        <dbReference type="EMBL" id="QDU39760.1"/>
    </source>
</evidence>
<feature type="region of interest" description="Disordered" evidence="2">
    <location>
        <begin position="139"/>
        <end position="181"/>
    </location>
</feature>
<dbReference type="EMBL" id="CP036275">
    <property type="protein sequence ID" value="QDU39760.1"/>
    <property type="molecule type" value="Genomic_DNA"/>
</dbReference>
<gene>
    <name evidence="3" type="ORF">Mal4_41070</name>
</gene>
<dbReference type="AlphaFoldDB" id="A0A517ZBF0"/>
<organism evidence="3 4">
    <name type="scientific">Maioricimonas rarisocia</name>
    <dbReference type="NCBI Taxonomy" id="2528026"/>
    <lineage>
        <taxon>Bacteria</taxon>
        <taxon>Pseudomonadati</taxon>
        <taxon>Planctomycetota</taxon>
        <taxon>Planctomycetia</taxon>
        <taxon>Planctomycetales</taxon>
        <taxon>Planctomycetaceae</taxon>
        <taxon>Maioricimonas</taxon>
    </lineage>
</organism>
<dbReference type="OrthoDB" id="9779630at2"/>
<evidence type="ECO:0000256" key="1">
    <source>
        <dbReference type="ARBA" id="ARBA00043985"/>
    </source>
</evidence>
<accession>A0A517ZBF0</accession>
<dbReference type="PANTHER" id="PTHR31088">
    <property type="entry name" value="MEMBRANE-ASSOCIATED PROTEIN VIPP1, CHLOROPLASTIC"/>
    <property type="match status" value="1"/>
</dbReference>
<evidence type="ECO:0000313" key="4">
    <source>
        <dbReference type="Proteomes" id="UP000320496"/>
    </source>
</evidence>
<evidence type="ECO:0008006" key="5">
    <source>
        <dbReference type="Google" id="ProtNLM"/>
    </source>
</evidence>
<dbReference type="Gene3D" id="1.20.5.1160">
    <property type="entry name" value="Vasodilator-stimulated phosphoprotein"/>
    <property type="match status" value="1"/>
</dbReference>
<dbReference type="GO" id="GO:0009271">
    <property type="term" value="P:phage shock"/>
    <property type="evidence" value="ECO:0007669"/>
    <property type="project" value="TreeGrafter"/>
</dbReference>
<dbReference type="InterPro" id="IPR007157">
    <property type="entry name" value="PspA_VIPP1"/>
</dbReference>
<dbReference type="RefSeq" id="WP_145370911.1">
    <property type="nucleotide sequence ID" value="NZ_CP036275.1"/>
</dbReference>
<dbReference type="Proteomes" id="UP000320496">
    <property type="component" value="Chromosome"/>
</dbReference>
<name>A0A517ZBF0_9PLAN</name>
<dbReference type="Pfam" id="PF04012">
    <property type="entry name" value="PspA_IM30"/>
    <property type="match status" value="1"/>
</dbReference>
<dbReference type="KEGG" id="mri:Mal4_41070"/>
<comment type="similarity">
    <text evidence="1">Belongs to the PspA/Vipp/IM30 family.</text>
</comment>
<dbReference type="GO" id="GO:0005829">
    <property type="term" value="C:cytosol"/>
    <property type="evidence" value="ECO:0007669"/>
    <property type="project" value="TreeGrafter"/>
</dbReference>
<protein>
    <recommendedName>
        <fullName evidence="5">Phage shock protein A</fullName>
    </recommendedName>
</protein>
<feature type="compositionally biased region" description="Basic and acidic residues" evidence="2">
    <location>
        <begin position="163"/>
        <end position="181"/>
    </location>
</feature>
<keyword evidence="4" id="KW-1185">Reference proteome</keyword>